<dbReference type="RefSeq" id="WP_311389008.1">
    <property type="nucleotide sequence ID" value="NZ_JACHWK010000001.1"/>
</dbReference>
<evidence type="ECO:0000256" key="5">
    <source>
        <dbReference type="ARBA" id="ARBA00023136"/>
    </source>
</evidence>
<name>A0A1C4H2P8_9BIFI</name>
<dbReference type="PANTHER" id="PTHR30606:SF10">
    <property type="entry name" value="PHOSPHATIDYLINOSITOL MANNOSIDE ACYLTRANSFERASE"/>
    <property type="match status" value="1"/>
</dbReference>
<dbReference type="STRING" id="1505727.GA0061077_0461"/>
<proteinExistence type="predicted"/>
<evidence type="ECO:0000313" key="8">
    <source>
        <dbReference type="Proteomes" id="UP000242610"/>
    </source>
</evidence>
<dbReference type="Pfam" id="PF03279">
    <property type="entry name" value="Lip_A_acyltrans"/>
    <property type="match status" value="1"/>
</dbReference>
<keyword evidence="6" id="KW-0012">Acyltransferase</keyword>
<dbReference type="EMBL" id="FMBL01000001">
    <property type="protein sequence ID" value="SCC78870.1"/>
    <property type="molecule type" value="Genomic_DNA"/>
</dbReference>
<dbReference type="NCBIfam" id="NF005919">
    <property type="entry name" value="PRK07920.1"/>
    <property type="match status" value="1"/>
</dbReference>
<comment type="subcellular location">
    <subcellularLocation>
        <location evidence="1">Cell inner membrane</location>
    </subcellularLocation>
</comment>
<dbReference type="InterPro" id="IPR004960">
    <property type="entry name" value="LipA_acyltrans"/>
</dbReference>
<gene>
    <name evidence="7" type="ORF">GA0061077_0461</name>
</gene>
<evidence type="ECO:0000256" key="3">
    <source>
        <dbReference type="ARBA" id="ARBA00022519"/>
    </source>
</evidence>
<accession>A0A1C4H2P8</accession>
<dbReference type="GO" id="GO:0016746">
    <property type="term" value="F:acyltransferase activity"/>
    <property type="evidence" value="ECO:0007669"/>
    <property type="project" value="UniProtKB-KW"/>
</dbReference>
<keyword evidence="2" id="KW-1003">Cell membrane</keyword>
<dbReference type="GO" id="GO:0009247">
    <property type="term" value="P:glycolipid biosynthetic process"/>
    <property type="evidence" value="ECO:0007669"/>
    <property type="project" value="UniProtKB-ARBA"/>
</dbReference>
<organism evidence="7 8">
    <name type="scientific">Bifidobacterium commune</name>
    <dbReference type="NCBI Taxonomy" id="1505727"/>
    <lineage>
        <taxon>Bacteria</taxon>
        <taxon>Bacillati</taxon>
        <taxon>Actinomycetota</taxon>
        <taxon>Actinomycetes</taxon>
        <taxon>Bifidobacteriales</taxon>
        <taxon>Bifidobacteriaceae</taxon>
        <taxon>Bifidobacterium</taxon>
    </lineage>
</organism>
<dbReference type="PANTHER" id="PTHR30606">
    <property type="entry name" value="LIPID A BIOSYNTHESIS LAUROYL ACYLTRANSFERASE"/>
    <property type="match status" value="1"/>
</dbReference>
<dbReference type="AlphaFoldDB" id="A0A1C4H2P8"/>
<sequence length="357" mass="40496">MRSRFPYICTNKRYLYNRLKAVPTIMFDNFLVFLANHPRLVPEPLLRVIFLFAADVCWLFSLGGVSQLERNLHHVLVARDGAVTRKDVRKASHRGMRSYFTYFAEAMTVGGQSNERLLARARAIGPGLPICRRLVHDEPGSLPLAISHQGNWDYEGFLAANVLAPPTVTAERLANKALLDTFIKIRKRLDITVLLTGQPNLIEKLTKVLDEPHGLVALLADRDLSRHGEFVKAFGSTIRVARGPAALAFDTGKPLFVVNMFREQLHGEARRKAGVRYGYVVDISAPVDIDRFRDLPREEAIHAISQAWVDVWAHGILAYPEDWHMLQPIFIDDLDFSRLKDVPDEVMSELERIKQVQ</sequence>
<evidence type="ECO:0000256" key="2">
    <source>
        <dbReference type="ARBA" id="ARBA00022475"/>
    </source>
</evidence>
<protein>
    <submittedName>
        <fullName evidence="7">KDO2-lipid IV(A) lauroyltransferase</fullName>
    </submittedName>
</protein>
<dbReference type="Proteomes" id="UP000242610">
    <property type="component" value="Unassembled WGS sequence"/>
</dbReference>
<evidence type="ECO:0000256" key="4">
    <source>
        <dbReference type="ARBA" id="ARBA00022679"/>
    </source>
</evidence>
<dbReference type="GO" id="GO:0005886">
    <property type="term" value="C:plasma membrane"/>
    <property type="evidence" value="ECO:0007669"/>
    <property type="project" value="UniProtKB-SubCell"/>
</dbReference>
<evidence type="ECO:0000256" key="1">
    <source>
        <dbReference type="ARBA" id="ARBA00004533"/>
    </source>
</evidence>
<keyword evidence="3" id="KW-0997">Cell inner membrane</keyword>
<keyword evidence="8" id="KW-1185">Reference proteome</keyword>
<evidence type="ECO:0000256" key="6">
    <source>
        <dbReference type="ARBA" id="ARBA00023315"/>
    </source>
</evidence>
<evidence type="ECO:0000313" key="7">
    <source>
        <dbReference type="EMBL" id="SCC78870.1"/>
    </source>
</evidence>
<reference evidence="8" key="1">
    <citation type="submission" date="2016-08" db="EMBL/GenBank/DDBJ databases">
        <authorList>
            <person name="Varghese N."/>
            <person name="Submissions Spin"/>
        </authorList>
    </citation>
    <scope>NUCLEOTIDE SEQUENCE [LARGE SCALE GENOMIC DNA]</scope>
    <source>
        <strain evidence="8">R-52791</strain>
    </source>
</reference>
<keyword evidence="5" id="KW-0472">Membrane</keyword>
<keyword evidence="4 7" id="KW-0808">Transferase</keyword>